<dbReference type="Gene3D" id="2.130.10.30">
    <property type="entry name" value="Regulator of chromosome condensation 1/beta-lactamase-inhibitor protein II"/>
    <property type="match status" value="2"/>
</dbReference>
<protein>
    <submittedName>
        <fullName evidence="5">RCC1 domain containing protein</fullName>
    </submittedName>
</protein>
<dbReference type="InterPro" id="IPR000408">
    <property type="entry name" value="Reg_chr_condens"/>
</dbReference>
<evidence type="ECO:0000259" key="4">
    <source>
        <dbReference type="Pfam" id="PF25390"/>
    </source>
</evidence>
<dbReference type="InterPro" id="IPR058923">
    <property type="entry name" value="RCC1-like_dom"/>
</dbReference>
<dbReference type="GO" id="GO:0005085">
    <property type="term" value="F:guanyl-nucleotide exchange factor activity"/>
    <property type="evidence" value="ECO:0007669"/>
    <property type="project" value="TreeGrafter"/>
</dbReference>
<evidence type="ECO:0000313" key="6">
    <source>
        <dbReference type="Proteomes" id="UP000030665"/>
    </source>
</evidence>
<name>A0A077ZCF5_TRITR</name>
<feature type="domain" description="RCC1-like" evidence="4">
    <location>
        <begin position="5"/>
        <end position="256"/>
    </location>
</feature>
<dbReference type="AlphaFoldDB" id="A0A077ZCF5"/>
<dbReference type="Proteomes" id="UP000030665">
    <property type="component" value="Unassembled WGS sequence"/>
</dbReference>
<dbReference type="Pfam" id="PF00415">
    <property type="entry name" value="RCC1"/>
    <property type="match status" value="2"/>
</dbReference>
<gene>
    <name evidence="5" type="ORF">TTRE_0000582101</name>
</gene>
<proteinExistence type="predicted"/>
<feature type="repeat" description="RCC1" evidence="3">
    <location>
        <begin position="55"/>
        <end position="106"/>
    </location>
</feature>
<feature type="repeat" description="RCC1" evidence="3">
    <location>
        <begin position="214"/>
        <end position="270"/>
    </location>
</feature>
<feature type="repeat" description="RCC1" evidence="3">
    <location>
        <begin position="325"/>
        <end position="382"/>
    </location>
</feature>
<dbReference type="Pfam" id="PF25390">
    <property type="entry name" value="WD40_RLD"/>
    <property type="match status" value="1"/>
</dbReference>
<dbReference type="InterPro" id="IPR009091">
    <property type="entry name" value="RCC1/BLIP-II"/>
</dbReference>
<feature type="repeat" description="RCC1" evidence="3">
    <location>
        <begin position="162"/>
        <end position="213"/>
    </location>
</feature>
<reference evidence="5" key="1">
    <citation type="submission" date="2014-01" db="EMBL/GenBank/DDBJ databases">
        <authorList>
            <person name="Aslett M."/>
        </authorList>
    </citation>
    <scope>NUCLEOTIDE SEQUENCE</scope>
</reference>
<evidence type="ECO:0000313" key="5">
    <source>
        <dbReference type="EMBL" id="CDW57529.1"/>
    </source>
</evidence>
<reference evidence="5" key="2">
    <citation type="submission" date="2014-03" db="EMBL/GenBank/DDBJ databases">
        <title>The whipworm genome and dual-species transcriptomics of an intimate host-pathogen interaction.</title>
        <authorList>
            <person name="Foth B.J."/>
            <person name="Tsai I.J."/>
            <person name="Reid A.J."/>
            <person name="Bancroft A.J."/>
            <person name="Nichol S."/>
            <person name="Tracey A."/>
            <person name="Holroyd N."/>
            <person name="Cotton J.A."/>
            <person name="Stanley E.J."/>
            <person name="Zarowiecki M."/>
            <person name="Liu J.Z."/>
            <person name="Huckvale T."/>
            <person name="Cooper P.J."/>
            <person name="Grencis R.K."/>
            <person name="Berriman M."/>
        </authorList>
    </citation>
    <scope>NUCLEOTIDE SEQUENCE [LARGE SCALE GENOMIC DNA]</scope>
</reference>
<dbReference type="GO" id="GO:0005737">
    <property type="term" value="C:cytoplasm"/>
    <property type="evidence" value="ECO:0007669"/>
    <property type="project" value="TreeGrafter"/>
</dbReference>
<feature type="repeat" description="RCC1" evidence="3">
    <location>
        <begin position="107"/>
        <end position="161"/>
    </location>
</feature>
<organism evidence="5 6">
    <name type="scientific">Trichuris trichiura</name>
    <name type="common">Whipworm</name>
    <name type="synonym">Trichocephalus trichiurus</name>
    <dbReference type="NCBI Taxonomy" id="36087"/>
    <lineage>
        <taxon>Eukaryota</taxon>
        <taxon>Metazoa</taxon>
        <taxon>Ecdysozoa</taxon>
        <taxon>Nematoda</taxon>
        <taxon>Enoplea</taxon>
        <taxon>Dorylaimia</taxon>
        <taxon>Trichinellida</taxon>
        <taxon>Trichuridae</taxon>
        <taxon>Trichuris</taxon>
    </lineage>
</organism>
<keyword evidence="2" id="KW-0677">Repeat</keyword>
<dbReference type="PROSITE" id="PS50012">
    <property type="entry name" value="RCC1_3"/>
    <property type="match status" value="6"/>
</dbReference>
<dbReference type="PANTHER" id="PTHR45982:SF1">
    <property type="entry name" value="REGULATOR OF CHROMOSOME CONDENSATION"/>
    <property type="match status" value="1"/>
</dbReference>
<dbReference type="STRING" id="36087.A0A077ZCF5"/>
<dbReference type="InterPro" id="IPR051553">
    <property type="entry name" value="Ran_GTPase-activating"/>
</dbReference>
<dbReference type="OrthoDB" id="16281at2759"/>
<dbReference type="PRINTS" id="PR00633">
    <property type="entry name" value="RCCNDNSATION"/>
</dbReference>
<keyword evidence="6" id="KW-1185">Reference proteome</keyword>
<evidence type="ECO:0000256" key="2">
    <source>
        <dbReference type="ARBA" id="ARBA00022737"/>
    </source>
</evidence>
<feature type="repeat" description="RCC1" evidence="3">
    <location>
        <begin position="271"/>
        <end position="324"/>
    </location>
</feature>
<sequence length="382" mass="40738">MPVMVFTWGFCGLNEGNRNAVSPLPFRLDLGTSTTEQPASISAGTFFTVVVTNKGNVFVCGRGKYGRLGTGDEADVPKLKRIQFGKDVKISEVSAGSWHCCAVSFLGRVFSWGNNFKGCVLGRPCDSENSFSSPGLVASLSSITVRQVSCGHNFTLARSADGHVYSWGFGKYGVLGHGNELNLSTPQRIERLAKVIVTTISAGYAHCGAVTDNGFLYMFGKGDDGALGFGTDLKNKLEPCWVHRLAHVIVVDVSCSKGDGKGHTLALSHRGELFVWGNNAYGKLGLEGVRCQTEPVKLSKHLFLERRVVKLCAGSVHNVAITDNGVVYSWGKGSDGILGHANFSSKALHQHCSLPASVACPPDGCRATDVSCSAHHTVVLLC</sequence>
<keyword evidence="1" id="KW-0344">Guanine-nucleotide releasing factor</keyword>
<evidence type="ECO:0000256" key="1">
    <source>
        <dbReference type="ARBA" id="ARBA00022658"/>
    </source>
</evidence>
<accession>A0A077ZCF5</accession>
<evidence type="ECO:0000256" key="3">
    <source>
        <dbReference type="PROSITE-ProRule" id="PRU00235"/>
    </source>
</evidence>
<dbReference type="EMBL" id="HG806175">
    <property type="protein sequence ID" value="CDW57529.1"/>
    <property type="molecule type" value="Genomic_DNA"/>
</dbReference>
<dbReference type="PANTHER" id="PTHR45982">
    <property type="entry name" value="REGULATOR OF CHROMOSOME CONDENSATION"/>
    <property type="match status" value="1"/>
</dbReference>
<dbReference type="SUPFAM" id="SSF50985">
    <property type="entry name" value="RCC1/BLIP-II"/>
    <property type="match status" value="1"/>
</dbReference>